<sequence length="96" mass="10918">MPGYRLGVAHSCYVVTVASAAQQFGVLLYRCTCVEYIDQTYITEQKNANHQTTAQALHLRVEDPQQSIRCVHNEWSLLGISINSRFSPIRPRQHDS</sequence>
<dbReference type="AlphaFoldDB" id="A0A2R4XGV2"/>
<dbReference type="EMBL" id="CP028901">
    <property type="protein sequence ID" value="AWB33011.1"/>
    <property type="molecule type" value="Genomic_DNA"/>
</dbReference>
<protein>
    <submittedName>
        <fullName evidence="1">Uncharacterized protein</fullName>
    </submittedName>
</protein>
<evidence type="ECO:0000313" key="2">
    <source>
        <dbReference type="Proteomes" id="UP000244571"/>
    </source>
</evidence>
<gene>
    <name evidence="1" type="ORF">DBV39_03965</name>
</gene>
<evidence type="ECO:0000313" key="1">
    <source>
        <dbReference type="EMBL" id="AWB33011.1"/>
    </source>
</evidence>
<keyword evidence="2" id="KW-1185">Reference proteome</keyword>
<dbReference type="KEGG" id="boz:DBV39_03965"/>
<dbReference type="Proteomes" id="UP000244571">
    <property type="component" value="Chromosome"/>
</dbReference>
<name>A0A2R4XGV2_9BURK</name>
<reference evidence="1 2" key="1">
    <citation type="submission" date="2018-04" db="EMBL/GenBank/DDBJ databases">
        <title>Bordetella sp. HZ20 isolated from seawater.</title>
        <authorList>
            <person name="Sun C."/>
        </authorList>
    </citation>
    <scope>NUCLEOTIDE SEQUENCE [LARGE SCALE GENOMIC DNA]</scope>
    <source>
        <strain evidence="1 2">HZ20</strain>
    </source>
</reference>
<proteinExistence type="predicted"/>
<organism evidence="1 2">
    <name type="scientific">Orrella marina</name>
    <dbReference type="NCBI Taxonomy" id="2163011"/>
    <lineage>
        <taxon>Bacteria</taxon>
        <taxon>Pseudomonadati</taxon>
        <taxon>Pseudomonadota</taxon>
        <taxon>Betaproteobacteria</taxon>
        <taxon>Burkholderiales</taxon>
        <taxon>Alcaligenaceae</taxon>
        <taxon>Orrella</taxon>
    </lineage>
</organism>
<accession>A0A2R4XGV2</accession>